<keyword evidence="2" id="KW-0813">Transport</keyword>
<dbReference type="EMBL" id="BAABGJ010000009">
    <property type="protein sequence ID" value="GAA4334478.1"/>
    <property type="molecule type" value="Genomic_DNA"/>
</dbReference>
<keyword evidence="4 8" id="KW-0812">Transmembrane</keyword>
<keyword evidence="11" id="KW-1185">Reference proteome</keyword>
<dbReference type="Pfam" id="PF00083">
    <property type="entry name" value="Sugar_tr"/>
    <property type="match status" value="1"/>
</dbReference>
<dbReference type="Proteomes" id="UP001500975">
    <property type="component" value="Unassembled WGS sequence"/>
</dbReference>
<keyword evidence="6 8" id="KW-1133">Transmembrane helix</keyword>
<evidence type="ECO:0000256" key="3">
    <source>
        <dbReference type="ARBA" id="ARBA00022475"/>
    </source>
</evidence>
<sequence>MKEIKKSAPRWLQLTAAIVGNALEWYDFGVFATLAVIISKVFFPSAGQHTALLLTLAVFGVGFVTRPLGGIAIGIYADKRGRKSALQLIIGLMTLSLLLMVFTPSYNSIGIAAPLLIVLARLMQGLATGGEFASATAYLVEAAPKGRKGLYGAWQMFGQGLSMLAGAITGVPADVCFQRTGAS</sequence>
<dbReference type="RefSeq" id="WP_345536345.1">
    <property type="nucleotide sequence ID" value="NZ_BAABGJ010000009.1"/>
</dbReference>
<dbReference type="PANTHER" id="PTHR43528">
    <property type="entry name" value="ALPHA-KETOGLUTARATE PERMEASE"/>
    <property type="match status" value="1"/>
</dbReference>
<keyword evidence="5" id="KW-0769">Symport</keyword>
<evidence type="ECO:0000256" key="5">
    <source>
        <dbReference type="ARBA" id="ARBA00022847"/>
    </source>
</evidence>
<evidence type="ECO:0000256" key="8">
    <source>
        <dbReference type="SAM" id="Phobius"/>
    </source>
</evidence>
<dbReference type="InterPro" id="IPR005829">
    <property type="entry name" value="Sugar_transporter_CS"/>
</dbReference>
<evidence type="ECO:0000313" key="10">
    <source>
        <dbReference type="EMBL" id="GAA4334478.1"/>
    </source>
</evidence>
<dbReference type="PROSITE" id="PS00217">
    <property type="entry name" value="SUGAR_TRANSPORT_2"/>
    <property type="match status" value="1"/>
</dbReference>
<feature type="domain" description="Major facilitator superfamily (MFS) profile" evidence="9">
    <location>
        <begin position="13"/>
        <end position="183"/>
    </location>
</feature>
<dbReference type="InterPro" id="IPR005828">
    <property type="entry name" value="MFS_sugar_transport-like"/>
</dbReference>
<dbReference type="InterPro" id="IPR051084">
    <property type="entry name" value="H+-coupled_symporters"/>
</dbReference>
<dbReference type="SUPFAM" id="SSF103473">
    <property type="entry name" value="MFS general substrate transporter"/>
    <property type="match status" value="1"/>
</dbReference>
<dbReference type="InterPro" id="IPR020846">
    <property type="entry name" value="MFS_dom"/>
</dbReference>
<accession>A0ABP8H517</accession>
<evidence type="ECO:0000256" key="2">
    <source>
        <dbReference type="ARBA" id="ARBA00022448"/>
    </source>
</evidence>
<feature type="transmembrane region" description="Helical" evidence="8">
    <location>
        <begin position="12"/>
        <end position="38"/>
    </location>
</feature>
<feature type="transmembrane region" description="Helical" evidence="8">
    <location>
        <begin position="50"/>
        <end position="76"/>
    </location>
</feature>
<reference evidence="11" key="1">
    <citation type="journal article" date="2019" name="Int. J. Syst. Evol. Microbiol.">
        <title>The Global Catalogue of Microorganisms (GCM) 10K type strain sequencing project: providing services to taxonomists for standard genome sequencing and annotation.</title>
        <authorList>
            <consortium name="The Broad Institute Genomics Platform"/>
            <consortium name="The Broad Institute Genome Sequencing Center for Infectious Disease"/>
            <person name="Wu L."/>
            <person name="Ma J."/>
        </authorList>
    </citation>
    <scope>NUCLEOTIDE SEQUENCE [LARGE SCALE GENOMIC DNA]</scope>
    <source>
        <strain evidence="11">JCM 17804</strain>
    </source>
</reference>
<keyword evidence="3" id="KW-1003">Cell membrane</keyword>
<dbReference type="Gene3D" id="1.20.1250.20">
    <property type="entry name" value="MFS general substrate transporter like domains"/>
    <property type="match status" value="1"/>
</dbReference>
<dbReference type="PANTHER" id="PTHR43528:SF8">
    <property type="entry name" value="BLR0239 PROTEIN"/>
    <property type="match status" value="1"/>
</dbReference>
<evidence type="ECO:0000256" key="4">
    <source>
        <dbReference type="ARBA" id="ARBA00022692"/>
    </source>
</evidence>
<evidence type="ECO:0000256" key="6">
    <source>
        <dbReference type="ARBA" id="ARBA00022989"/>
    </source>
</evidence>
<comment type="subcellular location">
    <subcellularLocation>
        <location evidence="1">Cell membrane</location>
        <topology evidence="1">Multi-pass membrane protein</topology>
    </subcellularLocation>
</comment>
<gene>
    <name evidence="10" type="ORF">GCM10023165_10330</name>
</gene>
<keyword evidence="7 8" id="KW-0472">Membrane</keyword>
<dbReference type="PROSITE" id="PS50850">
    <property type="entry name" value="MFS"/>
    <property type="match status" value="1"/>
</dbReference>
<comment type="caution">
    <text evidence="10">The sequence shown here is derived from an EMBL/GenBank/DDBJ whole genome shotgun (WGS) entry which is preliminary data.</text>
</comment>
<protein>
    <recommendedName>
        <fullName evidence="9">Major facilitator superfamily (MFS) profile domain-containing protein</fullName>
    </recommendedName>
</protein>
<evidence type="ECO:0000256" key="1">
    <source>
        <dbReference type="ARBA" id="ARBA00004651"/>
    </source>
</evidence>
<feature type="transmembrane region" description="Helical" evidence="8">
    <location>
        <begin position="88"/>
        <end position="106"/>
    </location>
</feature>
<dbReference type="InterPro" id="IPR036259">
    <property type="entry name" value="MFS_trans_sf"/>
</dbReference>
<evidence type="ECO:0000259" key="9">
    <source>
        <dbReference type="PROSITE" id="PS50850"/>
    </source>
</evidence>
<evidence type="ECO:0000313" key="11">
    <source>
        <dbReference type="Proteomes" id="UP001500975"/>
    </source>
</evidence>
<name>A0ABP8H517_9BURK</name>
<evidence type="ECO:0000256" key="7">
    <source>
        <dbReference type="ARBA" id="ARBA00023136"/>
    </source>
</evidence>
<organism evidence="10 11">
    <name type="scientific">Variovorax defluvii</name>
    <dbReference type="NCBI Taxonomy" id="913761"/>
    <lineage>
        <taxon>Bacteria</taxon>
        <taxon>Pseudomonadati</taxon>
        <taxon>Pseudomonadota</taxon>
        <taxon>Betaproteobacteria</taxon>
        <taxon>Burkholderiales</taxon>
        <taxon>Comamonadaceae</taxon>
        <taxon>Variovorax</taxon>
    </lineage>
</organism>
<proteinExistence type="predicted"/>